<feature type="domain" description="Tll0287-like" evidence="3">
    <location>
        <begin position="49"/>
        <end position="166"/>
    </location>
</feature>
<dbReference type="KEGG" id="tpol:Mal48_17480"/>
<feature type="signal peptide" evidence="2">
    <location>
        <begin position="1"/>
        <end position="29"/>
    </location>
</feature>
<dbReference type="Proteomes" id="UP000315724">
    <property type="component" value="Chromosome"/>
</dbReference>
<dbReference type="OrthoDB" id="268788at2"/>
<sequence length="191" mass="21311" precursor="true">MMNKSSHTLAIFTVLIVSAASVFHPIATADEPANASSEEVSPQKPKSVAEARQQAKMLYETVHGMLQIVHRDFFDEEESLKIPSASFEEVFEEIKHTQGVSMRWISVNTEAMNVDNEPKTKFEKDAVKELITGKEEYESATDEAFQFVGTIRLSSRCLKCHVPRRSNNKDRAAGLVISIPLKKTEVEAAAQ</sequence>
<dbReference type="Pfam" id="PF11845">
    <property type="entry name" value="Tll0287-like"/>
    <property type="match status" value="1"/>
</dbReference>
<evidence type="ECO:0000256" key="2">
    <source>
        <dbReference type="SAM" id="SignalP"/>
    </source>
</evidence>
<feature type="chain" id="PRO_5021980813" description="Tll0287-like domain-containing protein" evidence="2">
    <location>
        <begin position="30"/>
        <end position="191"/>
    </location>
</feature>
<name>A0A517QLL6_9PLAN</name>
<protein>
    <recommendedName>
        <fullName evidence="3">Tll0287-like domain-containing protein</fullName>
    </recommendedName>
</protein>
<gene>
    <name evidence="4" type="ORF">Mal48_17480</name>
</gene>
<dbReference type="AlphaFoldDB" id="A0A517QLL6"/>
<keyword evidence="2" id="KW-0732">Signal</keyword>
<dbReference type="RefSeq" id="WP_145197803.1">
    <property type="nucleotide sequence ID" value="NZ_CP036267.1"/>
</dbReference>
<accession>A0A517QLL6</accession>
<reference evidence="4 5" key="1">
    <citation type="submission" date="2019-02" db="EMBL/GenBank/DDBJ databases">
        <title>Deep-cultivation of Planctomycetes and their phenomic and genomic characterization uncovers novel biology.</title>
        <authorList>
            <person name="Wiegand S."/>
            <person name="Jogler M."/>
            <person name="Boedeker C."/>
            <person name="Pinto D."/>
            <person name="Vollmers J."/>
            <person name="Rivas-Marin E."/>
            <person name="Kohn T."/>
            <person name="Peeters S.H."/>
            <person name="Heuer A."/>
            <person name="Rast P."/>
            <person name="Oberbeckmann S."/>
            <person name="Bunk B."/>
            <person name="Jeske O."/>
            <person name="Meyerdierks A."/>
            <person name="Storesund J.E."/>
            <person name="Kallscheuer N."/>
            <person name="Luecker S."/>
            <person name="Lage O.M."/>
            <person name="Pohl T."/>
            <person name="Merkel B.J."/>
            <person name="Hornburger P."/>
            <person name="Mueller R.-W."/>
            <person name="Bruemmer F."/>
            <person name="Labrenz M."/>
            <person name="Spormann A.M."/>
            <person name="Op den Camp H."/>
            <person name="Overmann J."/>
            <person name="Amann R."/>
            <person name="Jetten M.S.M."/>
            <person name="Mascher T."/>
            <person name="Medema M.H."/>
            <person name="Devos D.P."/>
            <person name="Kaster A.-K."/>
            <person name="Ovreas L."/>
            <person name="Rohde M."/>
            <person name="Galperin M.Y."/>
            <person name="Jogler C."/>
        </authorList>
    </citation>
    <scope>NUCLEOTIDE SEQUENCE [LARGE SCALE GENOMIC DNA]</scope>
    <source>
        <strain evidence="4 5">Mal48</strain>
    </source>
</reference>
<evidence type="ECO:0000313" key="5">
    <source>
        <dbReference type="Proteomes" id="UP000315724"/>
    </source>
</evidence>
<organism evidence="4 5">
    <name type="scientific">Thalassoglobus polymorphus</name>
    <dbReference type="NCBI Taxonomy" id="2527994"/>
    <lineage>
        <taxon>Bacteria</taxon>
        <taxon>Pseudomonadati</taxon>
        <taxon>Planctomycetota</taxon>
        <taxon>Planctomycetia</taxon>
        <taxon>Planctomycetales</taxon>
        <taxon>Planctomycetaceae</taxon>
        <taxon>Thalassoglobus</taxon>
    </lineage>
</organism>
<feature type="region of interest" description="Disordered" evidence="1">
    <location>
        <begin position="31"/>
        <end position="51"/>
    </location>
</feature>
<evidence type="ECO:0000259" key="3">
    <source>
        <dbReference type="Pfam" id="PF11845"/>
    </source>
</evidence>
<evidence type="ECO:0000256" key="1">
    <source>
        <dbReference type="SAM" id="MobiDB-lite"/>
    </source>
</evidence>
<proteinExistence type="predicted"/>
<keyword evidence="5" id="KW-1185">Reference proteome</keyword>
<dbReference type="EMBL" id="CP036267">
    <property type="protein sequence ID" value="QDT32501.1"/>
    <property type="molecule type" value="Genomic_DNA"/>
</dbReference>
<evidence type="ECO:0000313" key="4">
    <source>
        <dbReference type="EMBL" id="QDT32501.1"/>
    </source>
</evidence>
<dbReference type="InterPro" id="IPR021796">
    <property type="entry name" value="Tll0287-like_dom"/>
</dbReference>